<dbReference type="CDD" id="cd00830">
    <property type="entry name" value="KAS_III"/>
    <property type="match status" value="1"/>
</dbReference>
<protein>
    <submittedName>
        <fullName evidence="6">3-oxoacyl-acp synthase, kasiii</fullName>
        <ecNumber evidence="6">2.3.1.41</ecNumber>
    </submittedName>
</protein>
<evidence type="ECO:0000259" key="5">
    <source>
        <dbReference type="Pfam" id="PF08545"/>
    </source>
</evidence>
<dbReference type="InterPro" id="IPR013747">
    <property type="entry name" value="ACP_syn_III_C"/>
</dbReference>
<dbReference type="PANTHER" id="PTHR34069">
    <property type="entry name" value="3-OXOACYL-[ACYL-CARRIER-PROTEIN] SYNTHASE 3"/>
    <property type="match status" value="1"/>
</dbReference>
<keyword evidence="3" id="KW-0472">Membrane</keyword>
<dbReference type="InterPro" id="IPR016039">
    <property type="entry name" value="Thiolase-like"/>
</dbReference>
<evidence type="ECO:0000259" key="4">
    <source>
        <dbReference type="Pfam" id="PF08541"/>
    </source>
</evidence>
<comment type="caution">
    <text evidence="6">The sequence shown here is derived from an EMBL/GenBank/DDBJ whole genome shotgun (WGS) entry which is preliminary data.</text>
</comment>
<keyword evidence="2 6" id="KW-0012">Acyltransferase</keyword>
<gene>
    <name evidence="6" type="ORF">ASZ90_006020</name>
</gene>
<reference evidence="6" key="1">
    <citation type="journal article" date="2015" name="Proc. Natl. Acad. Sci. U.S.A.">
        <title>Networks of energetic and metabolic interactions define dynamics in microbial communities.</title>
        <authorList>
            <person name="Embree M."/>
            <person name="Liu J.K."/>
            <person name="Al-Bassam M.M."/>
            <person name="Zengler K."/>
        </authorList>
    </citation>
    <scope>NUCLEOTIDE SEQUENCE</scope>
</reference>
<dbReference type="Gene3D" id="3.40.47.10">
    <property type="match status" value="1"/>
</dbReference>
<feature type="transmembrane region" description="Helical" evidence="3">
    <location>
        <begin position="322"/>
        <end position="345"/>
    </location>
</feature>
<dbReference type="SUPFAM" id="SSF53901">
    <property type="entry name" value="Thiolase-like"/>
    <property type="match status" value="1"/>
</dbReference>
<evidence type="ECO:0000256" key="2">
    <source>
        <dbReference type="ARBA" id="ARBA00023315"/>
    </source>
</evidence>
<feature type="domain" description="Beta-ketoacyl-[acyl-carrier-protein] synthase III N-terminal" evidence="5">
    <location>
        <begin position="114"/>
        <end position="190"/>
    </location>
</feature>
<accession>A0A0W8FTH5</accession>
<dbReference type="EMBL" id="LNQE01000858">
    <property type="protein sequence ID" value="KUG24171.1"/>
    <property type="molecule type" value="Genomic_DNA"/>
</dbReference>
<dbReference type="AlphaFoldDB" id="A0A0W8FTH5"/>
<organism evidence="6">
    <name type="scientific">hydrocarbon metagenome</name>
    <dbReference type="NCBI Taxonomy" id="938273"/>
    <lineage>
        <taxon>unclassified sequences</taxon>
        <taxon>metagenomes</taxon>
        <taxon>ecological metagenomes</taxon>
    </lineage>
</organism>
<dbReference type="Pfam" id="PF08545">
    <property type="entry name" value="ACP_syn_III"/>
    <property type="match status" value="1"/>
</dbReference>
<dbReference type="EC" id="2.3.1.41" evidence="6"/>
<dbReference type="Pfam" id="PF08541">
    <property type="entry name" value="ACP_syn_III_C"/>
    <property type="match status" value="1"/>
</dbReference>
<dbReference type="PANTHER" id="PTHR34069:SF3">
    <property type="entry name" value="ACYL-COA:ACYL-COA ALKYLTRANSFERASE"/>
    <property type="match status" value="1"/>
</dbReference>
<dbReference type="GO" id="GO:0044550">
    <property type="term" value="P:secondary metabolite biosynthetic process"/>
    <property type="evidence" value="ECO:0007669"/>
    <property type="project" value="TreeGrafter"/>
</dbReference>
<sequence length="361" mass="39100">MGLAQISGIRIAGVAAAVPDHVRYPSEWNEQFGEEVVAEIVKNTGVQKRYIALPKMCCSDLCVAAAKRLFEEGNWTPGSIDAVIFLSQNPDYRLPCTAALIQRRLELPTECAAFDVNLGCSGYVYGLWLACSLIAGGGMKRILFLSGDASRKSSSEDRSVGLLFGDAGSATIIERSEEGDTFTFVMGTDGRGAKNLIIPAGGARNPSNESTRLSLPDDKGNFRSQEELYMNGAEIFAFTLKEVPRMIERVLAASEKTIGNIDSVVLHQANKFMLEHLAKRMKIPAEKFPLSLGEYGNTSSASIPVTMIHCLREQLRSRRMELLLGGFGVGYSWGAVTCAFGPMVMPEVTLVGADGIDQEAL</sequence>
<evidence type="ECO:0000256" key="3">
    <source>
        <dbReference type="SAM" id="Phobius"/>
    </source>
</evidence>
<dbReference type="GO" id="GO:0006633">
    <property type="term" value="P:fatty acid biosynthetic process"/>
    <property type="evidence" value="ECO:0007669"/>
    <property type="project" value="InterPro"/>
</dbReference>
<dbReference type="GO" id="GO:0004315">
    <property type="term" value="F:3-oxoacyl-[acyl-carrier-protein] synthase activity"/>
    <property type="evidence" value="ECO:0007669"/>
    <property type="project" value="UniProtKB-EC"/>
</dbReference>
<keyword evidence="1 6" id="KW-0808">Transferase</keyword>
<proteinExistence type="predicted"/>
<feature type="transmembrane region" description="Helical" evidence="3">
    <location>
        <begin position="123"/>
        <end position="143"/>
    </location>
</feature>
<keyword evidence="3" id="KW-1133">Transmembrane helix</keyword>
<keyword evidence="3" id="KW-0812">Transmembrane</keyword>
<evidence type="ECO:0000313" key="6">
    <source>
        <dbReference type="EMBL" id="KUG24171.1"/>
    </source>
</evidence>
<dbReference type="InterPro" id="IPR013751">
    <property type="entry name" value="ACP_syn_III_N"/>
</dbReference>
<name>A0A0W8FTH5_9ZZZZ</name>
<feature type="domain" description="Beta-ketoacyl-[acyl-carrier-protein] synthase III C-terminal" evidence="4">
    <location>
        <begin position="251"/>
        <end position="337"/>
    </location>
</feature>
<evidence type="ECO:0000256" key="1">
    <source>
        <dbReference type="ARBA" id="ARBA00022679"/>
    </source>
</evidence>